<evidence type="ECO:0008006" key="3">
    <source>
        <dbReference type="Google" id="ProtNLM"/>
    </source>
</evidence>
<dbReference type="PANTHER" id="PTHR35446">
    <property type="entry name" value="SI:CH211-175M2.5"/>
    <property type="match status" value="1"/>
</dbReference>
<protein>
    <recommendedName>
        <fullName evidence="3">Carboxymuconolactone decarboxylase family protein</fullName>
    </recommendedName>
</protein>
<dbReference type="RefSeq" id="WP_085805568.1">
    <property type="nucleotide sequence ID" value="NZ_FWFX01000005.1"/>
</dbReference>
<evidence type="ECO:0000313" key="1">
    <source>
        <dbReference type="EMBL" id="SLN42246.1"/>
    </source>
</evidence>
<reference evidence="1 2" key="1">
    <citation type="submission" date="2017-03" db="EMBL/GenBank/DDBJ databases">
        <authorList>
            <person name="Afonso C.L."/>
            <person name="Miller P.J."/>
            <person name="Scott M.A."/>
            <person name="Spackman E."/>
            <person name="Goraichik I."/>
            <person name="Dimitrov K.M."/>
            <person name="Suarez D.L."/>
            <person name="Swayne D.E."/>
        </authorList>
    </citation>
    <scope>NUCLEOTIDE SEQUENCE [LARGE SCALE GENOMIC DNA]</scope>
    <source>
        <strain evidence="1 2">CECT 7450</strain>
    </source>
</reference>
<dbReference type="Gene3D" id="1.20.1290.10">
    <property type="entry name" value="AhpD-like"/>
    <property type="match status" value="1"/>
</dbReference>
<organism evidence="1 2">
    <name type="scientific">Roseovarius albus</name>
    <dbReference type="NCBI Taxonomy" id="1247867"/>
    <lineage>
        <taxon>Bacteria</taxon>
        <taxon>Pseudomonadati</taxon>
        <taxon>Pseudomonadota</taxon>
        <taxon>Alphaproteobacteria</taxon>
        <taxon>Rhodobacterales</taxon>
        <taxon>Roseobacteraceae</taxon>
        <taxon>Roseovarius</taxon>
    </lineage>
</organism>
<dbReference type="Proteomes" id="UP000193061">
    <property type="component" value="Unassembled WGS sequence"/>
</dbReference>
<proteinExistence type="predicted"/>
<sequence length="206" mass="22906">MTHSVSWIEDDTPVESFLTEEMRQEVCRDDGTLHRLYQALSPWPSAILPVHKFYQAILHAPDAPLDLHNAEFVATYVAILNHCIYARAHHGENFCATAPDRHKAEQVLAVLEQGDLQSDVLSDRQRAIALYTRKLSHTPETMTRENIDALTATGLSAAEIVHVNQITASFAYWTRMINGLGITLGDEAIGLETTTLTDIMEGQPNG</sequence>
<name>A0A1X6Z6K8_9RHOB</name>
<dbReference type="SUPFAM" id="SSF69118">
    <property type="entry name" value="AhpD-like"/>
    <property type="match status" value="1"/>
</dbReference>
<dbReference type="InterPro" id="IPR010195">
    <property type="entry name" value="Uncharacterised_peroxidase-rel"/>
</dbReference>
<dbReference type="NCBIfam" id="TIGR01926">
    <property type="entry name" value="peroxid_rel"/>
    <property type="match status" value="1"/>
</dbReference>
<dbReference type="OrthoDB" id="7840998at2"/>
<dbReference type="InterPro" id="IPR029032">
    <property type="entry name" value="AhpD-like"/>
</dbReference>
<gene>
    <name evidence="1" type="ORF">ROA7450_02054</name>
</gene>
<dbReference type="AlphaFoldDB" id="A0A1X6Z6K8"/>
<dbReference type="PANTHER" id="PTHR35446:SF2">
    <property type="entry name" value="CARBOXYMUCONOLACTONE DECARBOXYLASE-LIKE DOMAIN-CONTAINING PROTEIN"/>
    <property type="match status" value="1"/>
</dbReference>
<keyword evidence="2" id="KW-1185">Reference proteome</keyword>
<evidence type="ECO:0000313" key="2">
    <source>
        <dbReference type="Proteomes" id="UP000193061"/>
    </source>
</evidence>
<accession>A0A1X6Z6K8</accession>
<dbReference type="EMBL" id="FWFX01000005">
    <property type="protein sequence ID" value="SLN42246.1"/>
    <property type="molecule type" value="Genomic_DNA"/>
</dbReference>